<geneLocation type="plasmid" evidence="1 2">
    <name>unnamed1</name>
</geneLocation>
<dbReference type="AlphaFoldDB" id="A0A1Q2L5M6"/>
<protein>
    <submittedName>
        <fullName evidence="1">Uncharacterized protein</fullName>
    </submittedName>
</protein>
<gene>
    <name evidence="1" type="ORF">B0X71_19710</name>
</gene>
<keyword evidence="1" id="KW-0614">Plasmid</keyword>
<evidence type="ECO:0000313" key="1">
    <source>
        <dbReference type="EMBL" id="AQQ55397.1"/>
    </source>
</evidence>
<dbReference type="EMBL" id="CP019641">
    <property type="protein sequence ID" value="AQQ55397.1"/>
    <property type="molecule type" value="Genomic_DNA"/>
</dbReference>
<organism evidence="1 2">
    <name type="scientific">Planococcus lenghuensis</name>
    <dbReference type="NCBI Taxonomy" id="2213202"/>
    <lineage>
        <taxon>Bacteria</taxon>
        <taxon>Bacillati</taxon>
        <taxon>Bacillota</taxon>
        <taxon>Bacilli</taxon>
        <taxon>Bacillales</taxon>
        <taxon>Caryophanaceae</taxon>
        <taxon>Planococcus</taxon>
    </lineage>
</organism>
<dbReference type="RefSeq" id="WP_077591258.1">
    <property type="nucleotide sequence ID" value="NZ_CP019641.1"/>
</dbReference>
<reference evidence="1 2" key="1">
    <citation type="submission" date="2017-02" db="EMBL/GenBank/DDBJ databases">
        <title>The complete genomic sequence of a novel cold adapted crude oil-degrading bacterium Planococcus qaidamina Y42.</title>
        <authorList>
            <person name="Yang R."/>
        </authorList>
    </citation>
    <scope>NUCLEOTIDE SEQUENCE [LARGE SCALE GENOMIC DNA]</scope>
    <source>
        <strain evidence="1 2">Y42</strain>
        <plasmid evidence="1 2">unnamed1</plasmid>
    </source>
</reference>
<keyword evidence="2" id="KW-1185">Reference proteome</keyword>
<proteinExistence type="predicted"/>
<dbReference type="KEGG" id="pmar:B0X71_19710"/>
<accession>A0A1Q2L5M6</accession>
<dbReference type="Proteomes" id="UP000188184">
    <property type="component" value="Plasmid unnamed1"/>
</dbReference>
<name>A0A1Q2L5M6_9BACL</name>
<sequence>MSNTFEFEKIELTQSQINAIELARNKDKEMYVLNTANNPNEEWRVNNPYSSLEGIPVKTLAIALFVPDSYRLKRSPVELLSDFYKQAQKDASSEDDEKSVRSQGKLEAISYIVSIIDTPEIKKFKENISDLPF</sequence>
<evidence type="ECO:0000313" key="2">
    <source>
        <dbReference type="Proteomes" id="UP000188184"/>
    </source>
</evidence>